<dbReference type="Gene3D" id="3.40.630.30">
    <property type="match status" value="1"/>
</dbReference>
<dbReference type="GO" id="GO:0034069">
    <property type="term" value="F:aminoglycoside N-acetyltransferase activity"/>
    <property type="evidence" value="ECO:0007669"/>
    <property type="project" value="TreeGrafter"/>
</dbReference>
<evidence type="ECO:0000313" key="4">
    <source>
        <dbReference type="Proteomes" id="UP000215145"/>
    </source>
</evidence>
<dbReference type="PROSITE" id="PS51186">
    <property type="entry name" value="GNAT"/>
    <property type="match status" value="1"/>
</dbReference>
<evidence type="ECO:0000259" key="2">
    <source>
        <dbReference type="PROSITE" id="PS51186"/>
    </source>
</evidence>
<accession>A0A229NUG3</accession>
<feature type="region of interest" description="Disordered" evidence="1">
    <location>
        <begin position="380"/>
        <end position="412"/>
    </location>
</feature>
<evidence type="ECO:0000256" key="1">
    <source>
        <dbReference type="SAM" id="MobiDB-lite"/>
    </source>
</evidence>
<dbReference type="PANTHER" id="PTHR37817:SF1">
    <property type="entry name" value="N-ACETYLTRANSFERASE EIS"/>
    <property type="match status" value="1"/>
</dbReference>
<dbReference type="InterPro" id="IPR016181">
    <property type="entry name" value="Acyl_CoA_acyltransferase"/>
</dbReference>
<proteinExistence type="predicted"/>
<keyword evidence="4" id="KW-1185">Reference proteome</keyword>
<name>A0A229NUG3_9BACL</name>
<dbReference type="OrthoDB" id="5291446at2"/>
<dbReference type="RefSeq" id="WP_089526193.1">
    <property type="nucleotide sequence ID" value="NZ_NMUQ01000003.1"/>
</dbReference>
<organism evidence="3 4">
    <name type="scientific">Paenibacillus herberti</name>
    <dbReference type="NCBI Taxonomy" id="1619309"/>
    <lineage>
        <taxon>Bacteria</taxon>
        <taxon>Bacillati</taxon>
        <taxon>Bacillota</taxon>
        <taxon>Bacilli</taxon>
        <taxon>Bacillales</taxon>
        <taxon>Paenibacillaceae</taxon>
        <taxon>Paenibacillus</taxon>
    </lineage>
</organism>
<reference evidence="3 4" key="1">
    <citation type="submission" date="2017-07" db="EMBL/GenBank/DDBJ databases">
        <title>Paenibacillus herberti R33 genome sequencing and assembly.</title>
        <authorList>
            <person name="Su W."/>
        </authorList>
    </citation>
    <scope>NUCLEOTIDE SEQUENCE [LARGE SCALE GENOMIC DNA]</scope>
    <source>
        <strain evidence="3 4">R33</strain>
    </source>
</reference>
<evidence type="ECO:0000313" key="3">
    <source>
        <dbReference type="EMBL" id="OXM13488.1"/>
    </source>
</evidence>
<sequence>MDTNSIGFKQLRRRLSRQELDEAVALADLVFRDGEQSSMGDSFPRIFDPAIGLSLGITEEGQLVSFIGFVPQQIFIGQAVLSVCALGSVCTHPDYRGQGHASVLLNEAFHQAEAMGAALMLISGTRSLYRRNGCFAFGSVRRYRIPHKSNMPSGMTARKLEPSDWFRLQALANSKPAGYRRSIADLAQELHSEAVAAMYRFHHDVFVAEKNGQLEAYAVIASGPIPADSDLEPFIVEWGGKAAVALPLIQEAMTRMQLSSMLLFAASHERRMMKLLDGHPYTSSHNQGTVRIMNLPLLWEQLEPYFEAAAATAGRVMPSWGIKRLSDEEYALRLGDELIPLSSRAWALLLFDGPDAEPDDGPDAFVRKMALEQRAELLPTMAGTSSRSPAPSGHLPEMAGTSSSSASSTAKLTGSGIKADNRLLPFSESQAELLRDFFPLPFPYTAGLSYI</sequence>
<comment type="caution">
    <text evidence="3">The sequence shown here is derived from an EMBL/GenBank/DDBJ whole genome shotgun (WGS) entry which is preliminary data.</text>
</comment>
<dbReference type="SUPFAM" id="SSF55729">
    <property type="entry name" value="Acyl-CoA N-acyltransferases (Nat)"/>
    <property type="match status" value="1"/>
</dbReference>
<feature type="compositionally biased region" description="Low complexity" evidence="1">
    <location>
        <begin position="399"/>
        <end position="412"/>
    </location>
</feature>
<dbReference type="EMBL" id="NMUQ01000003">
    <property type="protein sequence ID" value="OXM13488.1"/>
    <property type="molecule type" value="Genomic_DNA"/>
</dbReference>
<dbReference type="CDD" id="cd04301">
    <property type="entry name" value="NAT_SF"/>
    <property type="match status" value="1"/>
</dbReference>
<protein>
    <recommendedName>
        <fullName evidence="2">N-acetyltransferase domain-containing protein</fullName>
    </recommendedName>
</protein>
<dbReference type="GO" id="GO:0030649">
    <property type="term" value="P:aminoglycoside antibiotic catabolic process"/>
    <property type="evidence" value="ECO:0007669"/>
    <property type="project" value="TreeGrafter"/>
</dbReference>
<feature type="domain" description="N-acetyltransferase" evidence="2">
    <location>
        <begin position="10"/>
        <end position="152"/>
    </location>
</feature>
<dbReference type="PANTHER" id="PTHR37817">
    <property type="entry name" value="N-ACETYLTRANSFERASE EIS"/>
    <property type="match status" value="1"/>
</dbReference>
<dbReference type="Proteomes" id="UP000215145">
    <property type="component" value="Unassembled WGS sequence"/>
</dbReference>
<dbReference type="InterPro" id="IPR051554">
    <property type="entry name" value="Acetyltransferase_Eis"/>
</dbReference>
<dbReference type="InterPro" id="IPR000182">
    <property type="entry name" value="GNAT_dom"/>
</dbReference>
<dbReference type="AlphaFoldDB" id="A0A229NUG3"/>
<dbReference type="Pfam" id="PF13527">
    <property type="entry name" value="Acetyltransf_9"/>
    <property type="match status" value="1"/>
</dbReference>
<gene>
    <name evidence="3" type="ORF">CGZ75_20825</name>
</gene>